<reference evidence="1 2" key="1">
    <citation type="journal article" date="2011" name="Stand. Genomic Sci.">
        <title>Complete genome sequence of Desulfobulbus propionicus type strain (1pr3).</title>
        <authorList>
            <person name="Pagani I."/>
            <person name="Lapidus A."/>
            <person name="Nolan M."/>
            <person name="Lucas S."/>
            <person name="Hammon N."/>
            <person name="Deshpande S."/>
            <person name="Cheng J.F."/>
            <person name="Chertkov O."/>
            <person name="Davenport K."/>
            <person name="Tapia R."/>
            <person name="Han C."/>
            <person name="Goodwin L."/>
            <person name="Pitluck S."/>
            <person name="Liolios K."/>
            <person name="Mavromatis K."/>
            <person name="Ivanova N."/>
            <person name="Mikhailova N."/>
            <person name="Pati A."/>
            <person name="Chen A."/>
            <person name="Palaniappan K."/>
            <person name="Land M."/>
            <person name="Hauser L."/>
            <person name="Chang Y.J."/>
            <person name="Jeffries C.D."/>
            <person name="Detter J.C."/>
            <person name="Brambilla E."/>
            <person name="Kannan K.P."/>
            <person name="Djao O.D."/>
            <person name="Rohde M."/>
            <person name="Pukall R."/>
            <person name="Spring S."/>
            <person name="Goker M."/>
            <person name="Sikorski J."/>
            <person name="Woyke T."/>
            <person name="Bristow J."/>
            <person name="Eisen J.A."/>
            <person name="Markowitz V."/>
            <person name="Hugenholtz P."/>
            <person name="Kyrpides N.C."/>
            <person name="Klenk H.P."/>
        </authorList>
    </citation>
    <scope>NUCLEOTIDE SEQUENCE [LARGE SCALE GENOMIC DNA]</scope>
    <source>
        <strain evidence="2">ATCC 33891 / DSM 2032 / 1pr3</strain>
    </source>
</reference>
<sequence>MSQRAVEHCIGRLITDDQFRRMAGVSLSRACLQAGIDLTPAEINLLSLLDLGSLAQVSLCLDPGLHRTARRVGQ</sequence>
<proteinExistence type="predicted"/>
<dbReference type="AlphaFoldDB" id="A0A7U4DNY4"/>
<keyword evidence="2" id="KW-1185">Reference proteome</keyword>
<dbReference type="NCBIfam" id="NF038399">
    <property type="entry name" value="NH_RiPP_Os17"/>
    <property type="match status" value="1"/>
</dbReference>
<gene>
    <name evidence="1" type="ordered locus">Despr_1414</name>
</gene>
<evidence type="ECO:0008006" key="3">
    <source>
        <dbReference type="Google" id="ProtNLM"/>
    </source>
</evidence>
<protein>
    <recommendedName>
        <fullName evidence="3">Transcriptional regulator</fullName>
    </recommendedName>
</protein>
<dbReference type="RefSeq" id="WP_015724117.1">
    <property type="nucleotide sequence ID" value="NC_014972.1"/>
</dbReference>
<dbReference type="KEGG" id="dpr:Despr_1414"/>
<evidence type="ECO:0000313" key="2">
    <source>
        <dbReference type="Proteomes" id="UP000006365"/>
    </source>
</evidence>
<organism evidence="1 2">
    <name type="scientific">Desulfobulbus propionicus (strain ATCC 33891 / DSM 2032 / VKM B-1956 / 1pr3)</name>
    <dbReference type="NCBI Taxonomy" id="577650"/>
    <lineage>
        <taxon>Bacteria</taxon>
        <taxon>Pseudomonadati</taxon>
        <taxon>Thermodesulfobacteriota</taxon>
        <taxon>Desulfobulbia</taxon>
        <taxon>Desulfobulbales</taxon>
        <taxon>Desulfobulbaceae</taxon>
        <taxon>Desulfobulbus</taxon>
    </lineage>
</organism>
<name>A0A7U4DNY4_DESPD</name>
<evidence type="ECO:0000313" key="1">
    <source>
        <dbReference type="EMBL" id="ADW17576.1"/>
    </source>
</evidence>
<dbReference type="EMBL" id="CP002364">
    <property type="protein sequence ID" value="ADW17576.1"/>
    <property type="molecule type" value="Genomic_DNA"/>
</dbReference>
<dbReference type="Proteomes" id="UP000006365">
    <property type="component" value="Chromosome"/>
</dbReference>
<accession>A0A7U4DNY4</accession>